<accession>X1I5G7</accession>
<organism evidence="2">
    <name type="scientific">marine sediment metagenome</name>
    <dbReference type="NCBI Taxonomy" id="412755"/>
    <lineage>
        <taxon>unclassified sequences</taxon>
        <taxon>metagenomes</taxon>
        <taxon>ecological metagenomes</taxon>
    </lineage>
</organism>
<reference evidence="2" key="1">
    <citation type="journal article" date="2014" name="Front. Microbiol.">
        <title>High frequency of phylogenetically diverse reductive dehalogenase-homologous genes in deep subseafloor sedimentary metagenomes.</title>
        <authorList>
            <person name="Kawai M."/>
            <person name="Futagami T."/>
            <person name="Toyoda A."/>
            <person name="Takaki Y."/>
            <person name="Nishi S."/>
            <person name="Hori S."/>
            <person name="Arai W."/>
            <person name="Tsubouchi T."/>
            <person name="Morono Y."/>
            <person name="Uchiyama I."/>
            <person name="Ito T."/>
            <person name="Fujiyama A."/>
            <person name="Inagaki F."/>
            <person name="Takami H."/>
        </authorList>
    </citation>
    <scope>NUCLEOTIDE SEQUENCE</scope>
    <source>
        <strain evidence="2">Expedition CK06-06</strain>
    </source>
</reference>
<dbReference type="Pfam" id="PF13619">
    <property type="entry name" value="KTSC"/>
    <property type="match status" value="1"/>
</dbReference>
<dbReference type="EMBL" id="BARU01044406">
    <property type="protein sequence ID" value="GAH77641.1"/>
    <property type="molecule type" value="Genomic_DNA"/>
</dbReference>
<feature type="non-terminal residue" evidence="2">
    <location>
        <position position="68"/>
    </location>
</feature>
<dbReference type="AlphaFoldDB" id="X1I5G7"/>
<feature type="domain" description="KTSC" evidence="1">
    <location>
        <begin position="7"/>
        <end position="64"/>
    </location>
</feature>
<name>X1I5G7_9ZZZZ</name>
<comment type="caution">
    <text evidence="2">The sequence shown here is derived from an EMBL/GenBank/DDBJ whole genome shotgun (WGS) entry which is preliminary data.</text>
</comment>
<sequence length="68" mass="8188">MKRQYVQSSNIRSIGYDASAMILEVEFHDRRVYQYFDVPESRHQGIMQASSHGKYLNNYIKGYYQYKQ</sequence>
<evidence type="ECO:0000259" key="1">
    <source>
        <dbReference type="Pfam" id="PF13619"/>
    </source>
</evidence>
<protein>
    <recommendedName>
        <fullName evidence="1">KTSC domain-containing protein</fullName>
    </recommendedName>
</protein>
<gene>
    <name evidence="2" type="ORF">S03H2_67730</name>
</gene>
<proteinExistence type="predicted"/>
<evidence type="ECO:0000313" key="2">
    <source>
        <dbReference type="EMBL" id="GAH77641.1"/>
    </source>
</evidence>
<dbReference type="InterPro" id="IPR025309">
    <property type="entry name" value="KTSC_dom"/>
</dbReference>